<comment type="caution">
    <text evidence="1">The sequence shown here is derived from an EMBL/GenBank/DDBJ whole genome shotgun (WGS) entry which is preliminary data.</text>
</comment>
<dbReference type="Proteomes" id="UP000276133">
    <property type="component" value="Unassembled WGS sequence"/>
</dbReference>
<protein>
    <submittedName>
        <fullName evidence="1">Uncharacterized protein</fullName>
    </submittedName>
</protein>
<keyword evidence="2" id="KW-1185">Reference proteome</keyword>
<dbReference type="AlphaFoldDB" id="A0A3M7QYQ7"/>
<dbReference type="EMBL" id="REGN01004750">
    <property type="protein sequence ID" value="RNA16254.1"/>
    <property type="molecule type" value="Genomic_DNA"/>
</dbReference>
<reference evidence="1 2" key="1">
    <citation type="journal article" date="2018" name="Sci. Rep.">
        <title>Genomic signatures of local adaptation to the degree of environmental predictability in rotifers.</title>
        <authorList>
            <person name="Franch-Gras L."/>
            <person name="Hahn C."/>
            <person name="Garcia-Roger E.M."/>
            <person name="Carmona M.J."/>
            <person name="Serra M."/>
            <person name="Gomez A."/>
        </authorList>
    </citation>
    <scope>NUCLEOTIDE SEQUENCE [LARGE SCALE GENOMIC DNA]</scope>
    <source>
        <strain evidence="1">HYR1</strain>
    </source>
</reference>
<evidence type="ECO:0000313" key="1">
    <source>
        <dbReference type="EMBL" id="RNA16254.1"/>
    </source>
</evidence>
<sequence>MTKFRQCLKSEISLNNLIKVTLEILKRYHVDHKLLESKKPVENNEAAILKSFFLIYDYSSQFNSSFTDFLSKKIQEMGLSCWTILNEIKKQIFFGSLSDPSNRSFMKPNKDILQKNKYNSCSSGLKSQVNSKSRLNLFFFYVKKNKNVKKIIYANSIPCGNTFNESVRYSIVYEIGVPKMEPFDSKSLEINSKYN</sequence>
<gene>
    <name evidence="1" type="ORF">BpHYR1_034440</name>
</gene>
<evidence type="ECO:0000313" key="2">
    <source>
        <dbReference type="Proteomes" id="UP000276133"/>
    </source>
</evidence>
<accession>A0A3M7QYQ7</accession>
<name>A0A3M7QYQ7_BRAPC</name>
<proteinExistence type="predicted"/>
<organism evidence="1 2">
    <name type="scientific">Brachionus plicatilis</name>
    <name type="common">Marine rotifer</name>
    <name type="synonym">Brachionus muelleri</name>
    <dbReference type="NCBI Taxonomy" id="10195"/>
    <lineage>
        <taxon>Eukaryota</taxon>
        <taxon>Metazoa</taxon>
        <taxon>Spiralia</taxon>
        <taxon>Gnathifera</taxon>
        <taxon>Rotifera</taxon>
        <taxon>Eurotatoria</taxon>
        <taxon>Monogononta</taxon>
        <taxon>Pseudotrocha</taxon>
        <taxon>Ploima</taxon>
        <taxon>Brachionidae</taxon>
        <taxon>Brachionus</taxon>
    </lineage>
</organism>